<name>J7K514_9RHOB</name>
<feature type="region of interest" description="Disordered" evidence="1">
    <location>
        <begin position="1"/>
        <end position="30"/>
    </location>
</feature>
<dbReference type="InterPro" id="IPR027417">
    <property type="entry name" value="P-loop_NTPase"/>
</dbReference>
<dbReference type="RefSeq" id="WP_015063333.1">
    <property type="nucleotide sequence ID" value="NC_019367.1"/>
</dbReference>
<keyword evidence="3" id="KW-0614">Plasmid</keyword>
<feature type="compositionally biased region" description="Polar residues" evidence="1">
    <location>
        <begin position="1"/>
        <end position="12"/>
    </location>
</feature>
<dbReference type="AlphaFoldDB" id="J7K514"/>
<feature type="compositionally biased region" description="Acidic residues" evidence="1">
    <location>
        <begin position="90"/>
        <end position="100"/>
    </location>
</feature>
<proteinExistence type="predicted"/>
<reference evidence="3" key="1">
    <citation type="submission" date="2012-03" db="EMBL/GenBank/DDBJ databases">
        <authorList>
            <person name="Maj A."/>
            <person name="Bartosik D."/>
            <person name="Brzuszkiewicz E."/>
            <person name="Daniel R."/>
        </authorList>
    </citation>
    <scope>NUCLEOTIDE SEQUENCE</scope>
    <source>
        <strain evidence="3">DSM 11574</strain>
        <plasmid evidence="3">pMARC5</plasmid>
    </source>
</reference>
<sequence length="1192" mass="130383">MTDLSSQMQSPAPATVPQDRIAAMSLPTTSAEARDRLVDLLRRDLIGPHPDLDPDLAREVLTGSTPSNWYLTGYLAPHRNTPQIELPEEEAREVADEEAGEAGIENLRGTESFEQDASASGREDDAPAEPPRRTFLPSSLGLTVLVAEGVTSINARVTWGDYRPQPPLAEGLFLPERANELEPGELSQAGRASDREWHRVPHDETLTLMLDRPQFDVVVPNSRTPGRTVADALELHVRVRPPLDQPQPDGSTRRLRAVTVFVVNRRFRVARKFADVANAHQVRLALSCEGCFEPVRDLSHYNSADADDLLADLHYRDERAYAAGHNTSAGWNEGGGVVWTDPMPAAEVKGMRADLDCAGVERGMEALAAAADAADGDALHALLVGLPQAYADWATEQEGTIGALPARRRQTAKICLEGIDVARARIAEGIRRLRGDQRARAAFAVMNRAVARSNRQREAALQGVGPDAVRAPEWRLFQLAFILLNLDGLADPAHEDRAVVDLLFFPTGGGKTEAYLGLAAFAIARRRLENGDCGAGLSVVMRYTLRLLTLDQLGRAAGLVCALELERQARDDMGKEWPIEIGLWVGRAATPNQLGGKGNTGEGTLVHWHKRHQADPKRNPAPLPLKDCPWCGHALTHESYTISPTRSQPRRLDVHCRNIDCAFADQRLPIVAVDEEIYRRLPAFMIATVDKFANVAWQKRAGAFFGNVTRRDTSGFYGPADPREGTPIDPTEPGRALPPIDLIIQDELHLISGPLGTVAGLYETAFDLLSSRILNGRRVGPKIIASTATVRRAETQIRALFGRARTDIFPPPGPSRHDSFFARTEDAQPGRLYVGIGGPGQGPKRVFLRTLQTLLAGAAALSSFGQTEDPADPYLTALCYFNALRELGGARRIVDDEVRRNLEKYGNDRRRKVPVGAPFANRSLNETQELTSRVSTDAVAAARRSLGLSALQKEATHVALATNMISVGLDIGRLGLMLVQGQPKTTSEYIQATSRVGRSRGKPGLVATLLNLHKPRDRAHYEQFQAFHASFYRSVEATSVTPFAPRALDRALAATLISAARHVEEGMTPASAAAEVANYEGAVIRFREVLIEKLEIADLSDIERNRVLARLDELHEAWKRIAAAAAEEGGNFTYEDKPAERRLLQDPLHPLAIDMDGTRSWFAAGRSMRDTEPAALLRIRRPDGSDFGGSST</sequence>
<organism evidence="3">
    <name type="scientific">Paracoccus marcusii</name>
    <dbReference type="NCBI Taxonomy" id="59779"/>
    <lineage>
        <taxon>Bacteria</taxon>
        <taxon>Pseudomonadati</taxon>
        <taxon>Pseudomonadota</taxon>
        <taxon>Alphaproteobacteria</taxon>
        <taxon>Rhodobacterales</taxon>
        <taxon>Paracoccaceae</taxon>
        <taxon>Paracoccus</taxon>
    </lineage>
</organism>
<evidence type="ECO:0000256" key="1">
    <source>
        <dbReference type="SAM" id="MobiDB-lite"/>
    </source>
</evidence>
<evidence type="ECO:0000259" key="2">
    <source>
        <dbReference type="Pfam" id="PF00271"/>
    </source>
</evidence>
<protein>
    <recommendedName>
        <fullName evidence="2">Helicase C-terminal domain-containing protein</fullName>
    </recommendedName>
</protein>
<geneLocation type="plasmid" evidence="3">
    <name>pMARC5</name>
</geneLocation>
<feature type="domain" description="Helicase C-terminal" evidence="2">
    <location>
        <begin position="944"/>
        <end position="999"/>
    </location>
</feature>
<evidence type="ECO:0000313" key="3">
    <source>
        <dbReference type="EMBL" id="AFQ90332.1"/>
    </source>
</evidence>
<dbReference type="Gene3D" id="3.40.50.300">
    <property type="entry name" value="P-loop containing nucleotide triphosphate hydrolases"/>
    <property type="match status" value="1"/>
</dbReference>
<feature type="region of interest" description="Disordered" evidence="1">
    <location>
        <begin position="90"/>
        <end position="136"/>
    </location>
</feature>
<accession>J7K514</accession>
<dbReference type="CDD" id="cd18785">
    <property type="entry name" value="SF2_C"/>
    <property type="match status" value="1"/>
</dbReference>
<dbReference type="NCBIfam" id="NF038325">
    <property type="entry name" value="DISARM_DrmAS"/>
    <property type="match status" value="1"/>
</dbReference>
<dbReference type="EMBL" id="JQ796371">
    <property type="protein sequence ID" value="AFQ90332.1"/>
    <property type="molecule type" value="Genomic_DNA"/>
</dbReference>
<dbReference type="Pfam" id="PF00271">
    <property type="entry name" value="Helicase_C"/>
    <property type="match status" value="1"/>
</dbReference>
<dbReference type="InterPro" id="IPR001650">
    <property type="entry name" value="Helicase_C-like"/>
</dbReference>
<dbReference type="SUPFAM" id="SSF52540">
    <property type="entry name" value="P-loop containing nucleoside triphosphate hydrolases"/>
    <property type="match status" value="2"/>
</dbReference>